<dbReference type="eggNOG" id="COG3637">
    <property type="taxonomic scope" value="Bacteria"/>
</dbReference>
<gene>
    <name evidence="6" type="ordered locus">Terro_0018</name>
</gene>
<dbReference type="InterPro" id="IPR011250">
    <property type="entry name" value="OMP/PagP_B-barrel"/>
</dbReference>
<dbReference type="EMBL" id="CP003379">
    <property type="protein sequence ID" value="AFL86370.1"/>
    <property type="molecule type" value="Genomic_DNA"/>
</dbReference>
<protein>
    <submittedName>
        <fullName evidence="6">Opacity protein</fullName>
    </submittedName>
</protein>
<dbReference type="KEGG" id="trs:Terro_0018"/>
<name>I3ZAV2_TERRK</name>
<organism evidence="6 7">
    <name type="scientific">Terriglobus roseus (strain DSM 18391 / NRRL B-41598 / KBS 63)</name>
    <dbReference type="NCBI Taxonomy" id="926566"/>
    <lineage>
        <taxon>Bacteria</taxon>
        <taxon>Pseudomonadati</taxon>
        <taxon>Acidobacteriota</taxon>
        <taxon>Terriglobia</taxon>
        <taxon>Terriglobales</taxon>
        <taxon>Acidobacteriaceae</taxon>
        <taxon>Terriglobus</taxon>
    </lineage>
</organism>
<dbReference type="GO" id="GO:0016020">
    <property type="term" value="C:membrane"/>
    <property type="evidence" value="ECO:0007669"/>
    <property type="project" value="UniProtKB-SubCell"/>
</dbReference>
<evidence type="ECO:0000256" key="1">
    <source>
        <dbReference type="ARBA" id="ARBA00004370"/>
    </source>
</evidence>
<evidence type="ECO:0000256" key="4">
    <source>
        <dbReference type="SAM" id="SignalP"/>
    </source>
</evidence>
<dbReference type="RefSeq" id="WP_014783939.1">
    <property type="nucleotide sequence ID" value="NC_018014.1"/>
</dbReference>
<evidence type="ECO:0000313" key="7">
    <source>
        <dbReference type="Proteomes" id="UP000006056"/>
    </source>
</evidence>
<dbReference type="Proteomes" id="UP000006056">
    <property type="component" value="Chromosome"/>
</dbReference>
<dbReference type="SUPFAM" id="SSF56925">
    <property type="entry name" value="OMPA-like"/>
    <property type="match status" value="1"/>
</dbReference>
<evidence type="ECO:0000313" key="6">
    <source>
        <dbReference type="EMBL" id="AFL86370.1"/>
    </source>
</evidence>
<dbReference type="Gene3D" id="2.40.160.20">
    <property type="match status" value="1"/>
</dbReference>
<sequence>MNKMLLVIAGLGIASSLPLAATAEQMGQSAQPGYPRVLRTDTSWSGFYAGLNLGGGFGNNSIVTTGQVTANVNNVNGGARTPLTSVDRSGIIGGGQIGYDHQFQHFVLGLETDLAGTGISGQRTVVTTALTGGASLNNTFSSNLKSLGTVRGRVGLAAGRVLFYGTGGLAYGSTESSANFFGPSPTNVLQFTANNSSMSTGYAVGGGAEYKMARHLSTKAEYLYYKLEDQTLNVAVIAGSGGGGTGYNTTFQSKGNVLRLGANYRF</sequence>
<evidence type="ECO:0000256" key="3">
    <source>
        <dbReference type="ARBA" id="ARBA00023136"/>
    </source>
</evidence>
<dbReference type="OrthoDB" id="8455142at2"/>
<dbReference type="PANTHER" id="PTHR34001:SF3">
    <property type="entry name" value="BLL7405 PROTEIN"/>
    <property type="match status" value="1"/>
</dbReference>
<dbReference type="InterPro" id="IPR051692">
    <property type="entry name" value="OMP-like"/>
</dbReference>
<feature type="chain" id="PRO_5003684570" evidence="4">
    <location>
        <begin position="21"/>
        <end position="266"/>
    </location>
</feature>
<keyword evidence="2 4" id="KW-0732">Signal</keyword>
<dbReference type="HOGENOM" id="CLU_037100_0_1_0"/>
<proteinExistence type="predicted"/>
<comment type="subcellular location">
    <subcellularLocation>
        <location evidence="1">Membrane</location>
    </subcellularLocation>
</comment>
<feature type="signal peptide" evidence="4">
    <location>
        <begin position="1"/>
        <end position="20"/>
    </location>
</feature>
<dbReference type="AlphaFoldDB" id="I3ZAV2"/>
<evidence type="ECO:0000259" key="5">
    <source>
        <dbReference type="Pfam" id="PF13505"/>
    </source>
</evidence>
<feature type="domain" description="Outer membrane protein beta-barrel" evidence="5">
    <location>
        <begin position="41"/>
        <end position="266"/>
    </location>
</feature>
<dbReference type="Pfam" id="PF13505">
    <property type="entry name" value="OMP_b-brl"/>
    <property type="match status" value="1"/>
</dbReference>
<dbReference type="STRING" id="926566.Terro_0018"/>
<accession>I3ZAV2</accession>
<evidence type="ECO:0000256" key="2">
    <source>
        <dbReference type="ARBA" id="ARBA00022729"/>
    </source>
</evidence>
<dbReference type="PANTHER" id="PTHR34001">
    <property type="entry name" value="BLL7405 PROTEIN"/>
    <property type="match status" value="1"/>
</dbReference>
<reference evidence="6 7" key="1">
    <citation type="submission" date="2012-06" db="EMBL/GenBank/DDBJ databases">
        <title>Complete genome of Terriglobus roseus DSM 18391.</title>
        <authorList>
            <consortium name="US DOE Joint Genome Institute (JGI-PGF)"/>
            <person name="Lucas S."/>
            <person name="Copeland A."/>
            <person name="Lapidus A."/>
            <person name="Glavina del Rio T."/>
            <person name="Dalin E."/>
            <person name="Tice H."/>
            <person name="Bruce D."/>
            <person name="Goodwin L."/>
            <person name="Pitluck S."/>
            <person name="Peters L."/>
            <person name="Mikhailova N."/>
            <person name="Munk A.C.C."/>
            <person name="Kyrpides N."/>
            <person name="Mavromatis K."/>
            <person name="Ivanova N."/>
            <person name="Brettin T."/>
            <person name="Detter J.C."/>
            <person name="Han C."/>
            <person name="Larimer F."/>
            <person name="Land M."/>
            <person name="Hauser L."/>
            <person name="Markowitz V."/>
            <person name="Cheng J.-F."/>
            <person name="Hugenholtz P."/>
            <person name="Woyke T."/>
            <person name="Wu D."/>
            <person name="Brambilla E."/>
            <person name="Klenk H.-P."/>
            <person name="Eisen J.A."/>
        </authorList>
    </citation>
    <scope>NUCLEOTIDE SEQUENCE [LARGE SCALE GENOMIC DNA]</scope>
    <source>
        <strain evidence="7">DSM 18391 / NRRL B-41598 / KBS 63</strain>
    </source>
</reference>
<dbReference type="InterPro" id="IPR027385">
    <property type="entry name" value="Beta-barrel_OMP"/>
</dbReference>
<keyword evidence="7" id="KW-1185">Reference proteome</keyword>
<keyword evidence="3" id="KW-0472">Membrane</keyword>